<keyword evidence="2" id="KW-1185">Reference proteome</keyword>
<organism evidence="1 2">
    <name type="scientific">Citrobacter phage Stevie</name>
    <dbReference type="NCBI Taxonomy" id="2885922"/>
    <lineage>
        <taxon>Viruses</taxon>
        <taxon>Duplodnaviria</taxon>
        <taxon>Heunggongvirae</taxon>
        <taxon>Uroviricota</taxon>
        <taxon>Caudoviricetes</taxon>
        <taxon>Drexlerviridae</taxon>
        <taxon>Tempevirinae</taxon>
        <taxon>Tlsvirus</taxon>
        <taxon>Tlsvirus stevie</taxon>
    </lineage>
</organism>
<dbReference type="InterPro" id="IPR055594">
    <property type="entry name" value="DUF7170"/>
</dbReference>
<evidence type="ECO:0000313" key="1">
    <source>
        <dbReference type="EMBL" id="AIX12332.1"/>
    </source>
</evidence>
<gene>
    <name evidence="1" type="ORF">CPT_Stevie63</name>
</gene>
<dbReference type="KEGG" id="vg:24722951"/>
<dbReference type="RefSeq" id="YP_009148769.1">
    <property type="nucleotide sequence ID" value="NC_027350.1"/>
</dbReference>
<dbReference type="Proteomes" id="UP000030325">
    <property type="component" value="Segment"/>
</dbReference>
<name>A0A0A0YRD4_9CAUD</name>
<accession>A0A0A0YRD4</accession>
<sequence length="52" mass="5940">MTTLITWEHETSQPVTREFETLSQAYLLAANGGYYKAQVVDEMGVIVYEFHA</sequence>
<reference evidence="1 2" key="1">
    <citation type="journal article" date="2015" name="Genome Announc.">
        <title>Complete Genome of Citrobacter freundii Siphophage Stevie.</title>
        <authorList>
            <person name="Shaw J.P."/>
            <person name="Aviles Medina C.A."/>
            <person name="Chen Y."/>
            <person name="Luna A.J."/>
            <person name="Hernandez A.C."/>
            <person name="Kuty Everett G.F."/>
        </authorList>
    </citation>
    <scope>NUCLEOTIDE SEQUENCE [LARGE SCALE GENOMIC DNA]</scope>
</reference>
<evidence type="ECO:0000313" key="2">
    <source>
        <dbReference type="Proteomes" id="UP000030325"/>
    </source>
</evidence>
<proteinExistence type="predicted"/>
<dbReference type="Pfam" id="PF23776">
    <property type="entry name" value="DUF7170"/>
    <property type="match status" value="1"/>
</dbReference>
<dbReference type="GeneID" id="24722951"/>
<dbReference type="EMBL" id="KM236241">
    <property type="protein sequence ID" value="AIX12332.1"/>
    <property type="molecule type" value="Genomic_DNA"/>
</dbReference>
<protein>
    <submittedName>
        <fullName evidence="1">Uncharacterized protein</fullName>
    </submittedName>
</protein>